<feature type="domain" description="YtkA-like" evidence="3">
    <location>
        <begin position="432"/>
        <end position="511"/>
    </location>
</feature>
<dbReference type="Pfam" id="PF25919">
    <property type="entry name" value="BSH_CusB"/>
    <property type="match status" value="1"/>
</dbReference>
<organism evidence="7 8">
    <name type="scientific">Candidatus Manganitrophus noduliformans</name>
    <dbReference type="NCBI Taxonomy" id="2606439"/>
    <lineage>
        <taxon>Bacteria</taxon>
        <taxon>Pseudomonadati</taxon>
        <taxon>Nitrospirota</taxon>
        <taxon>Nitrospiria</taxon>
        <taxon>Candidatus Troglogloeales</taxon>
        <taxon>Candidatus Manganitrophaceae</taxon>
        <taxon>Candidatus Manganitrophus</taxon>
    </lineage>
</organism>
<dbReference type="PANTHER" id="PTHR30097:SF15">
    <property type="entry name" value="CATION EFFLUX SYSTEM PROTEIN CUSB"/>
    <property type="match status" value="1"/>
</dbReference>
<dbReference type="FunFam" id="2.40.30.170:FF:000010">
    <property type="entry name" value="Efflux RND transporter periplasmic adaptor subunit"/>
    <property type="match status" value="1"/>
</dbReference>
<dbReference type="RefSeq" id="WP_168058259.1">
    <property type="nucleotide sequence ID" value="NZ_VTOW01000001.1"/>
</dbReference>
<name>A0A7X6IA35_9BACT</name>
<dbReference type="InterPro" id="IPR051909">
    <property type="entry name" value="MFP_Cation_Efflux"/>
</dbReference>
<dbReference type="GO" id="GO:0022857">
    <property type="term" value="F:transmembrane transporter activity"/>
    <property type="evidence" value="ECO:0007669"/>
    <property type="project" value="InterPro"/>
</dbReference>
<dbReference type="PANTHER" id="PTHR30097">
    <property type="entry name" value="CATION EFFLUX SYSTEM PROTEIN CUSB"/>
    <property type="match status" value="1"/>
</dbReference>
<feature type="domain" description="CusB-like beta-barrel" evidence="6">
    <location>
        <begin position="240"/>
        <end position="316"/>
    </location>
</feature>
<comment type="caution">
    <text evidence="7">The sequence shown here is derived from an EMBL/GenBank/DDBJ whole genome shotgun (WGS) entry which is preliminary data.</text>
</comment>
<gene>
    <name evidence="7" type="ORF">MNODULE_04410</name>
</gene>
<dbReference type="GO" id="GO:0046914">
    <property type="term" value="F:transition metal ion binding"/>
    <property type="evidence" value="ECO:0007669"/>
    <property type="project" value="TreeGrafter"/>
</dbReference>
<dbReference type="GO" id="GO:0016020">
    <property type="term" value="C:membrane"/>
    <property type="evidence" value="ECO:0007669"/>
    <property type="project" value="InterPro"/>
</dbReference>
<dbReference type="NCBIfam" id="TIGR01730">
    <property type="entry name" value="RND_mfp"/>
    <property type="match status" value="1"/>
</dbReference>
<feature type="domain" description="CusB-like three alpha-helical bundle" evidence="4">
    <location>
        <begin position="167"/>
        <end position="203"/>
    </location>
</feature>
<dbReference type="InterPro" id="IPR058792">
    <property type="entry name" value="Beta-barrel_RND_2"/>
</dbReference>
<dbReference type="Pfam" id="PF25869">
    <property type="entry name" value="3HB_CusB"/>
    <property type="match status" value="1"/>
</dbReference>
<dbReference type="InterPro" id="IPR032693">
    <property type="entry name" value="YtkA-like_dom"/>
</dbReference>
<keyword evidence="2" id="KW-0813">Transport</keyword>
<evidence type="ECO:0000259" key="6">
    <source>
        <dbReference type="Pfam" id="PF25954"/>
    </source>
</evidence>
<accession>A0A7X6IA35</accession>
<evidence type="ECO:0000256" key="2">
    <source>
        <dbReference type="ARBA" id="ARBA00022448"/>
    </source>
</evidence>
<sequence>MKNIKKTGIGIKGVFLIVFIAGIALRALQITYYQAMSVTETVEETADMSGMEGMRMRVDETGQATAMLTSEKKERIGVKVAEVQEKEIEKVIRAAGRVAYDERKLARINLRVDGWIQDLFVNFTGQEVRKGEPLLTLYSPNLLSTQQEYLLALRGQEKLGASPIAEVRETGSTLLASARRRLLLFGITEEQIQALEERGKPQTAITITSPINGVVTRREGTQGMRITPEETLYEIADLSTVWVIAEVYESDLSYVKEGQEAAVTVDAYPAETFHGKVAYVDPFLNPQTRTVRVRLALPNPGRRLKPEMFAEVELKSRLGRGLLVPESALLDSGLRQIVFIDRGMQMYVPKEVKARRIDGAYLIQEGLNPGERIVTSANFLIDSESKLMASANMMGALGMAGIKMEQARMGEMEMNMEGMEGEKAPAGPQTRKAGGLTLTLSTEPASPKEGESLLRLKIVDASGKPVENAKVTFVYTMPMPGMKVARRTASFKEGHYESKVNFGMAGIWEVTALISQPGKPEVQEKFILEVGSDMEGM</sequence>
<dbReference type="InterPro" id="IPR006143">
    <property type="entry name" value="RND_pump_MFP"/>
</dbReference>
<dbReference type="InterPro" id="IPR058791">
    <property type="entry name" value="3HB_CusB"/>
</dbReference>
<dbReference type="Gene3D" id="2.40.30.170">
    <property type="match status" value="1"/>
</dbReference>
<feature type="domain" description="CusB-like barrel-sandwich hybrid" evidence="5">
    <location>
        <begin position="106"/>
        <end position="236"/>
    </location>
</feature>
<evidence type="ECO:0000313" key="7">
    <source>
        <dbReference type="EMBL" id="NKE69985.1"/>
    </source>
</evidence>
<protein>
    <submittedName>
        <fullName evidence="7">Efflux RND transporter periplasmic adaptor subunit</fullName>
    </submittedName>
</protein>
<dbReference type="GO" id="GO:0030288">
    <property type="term" value="C:outer membrane-bounded periplasmic space"/>
    <property type="evidence" value="ECO:0007669"/>
    <property type="project" value="TreeGrafter"/>
</dbReference>
<dbReference type="SUPFAM" id="SSF111369">
    <property type="entry name" value="HlyD-like secretion proteins"/>
    <property type="match status" value="1"/>
</dbReference>
<dbReference type="Pfam" id="PF25954">
    <property type="entry name" value="Beta-barrel_RND_2"/>
    <property type="match status" value="1"/>
</dbReference>
<evidence type="ECO:0000259" key="5">
    <source>
        <dbReference type="Pfam" id="PF25919"/>
    </source>
</evidence>
<dbReference type="GO" id="GO:0015679">
    <property type="term" value="P:plasma membrane copper ion transport"/>
    <property type="evidence" value="ECO:0007669"/>
    <property type="project" value="TreeGrafter"/>
</dbReference>
<dbReference type="GO" id="GO:0060003">
    <property type="term" value="P:copper ion export"/>
    <property type="evidence" value="ECO:0007669"/>
    <property type="project" value="TreeGrafter"/>
</dbReference>
<dbReference type="InterPro" id="IPR058790">
    <property type="entry name" value="BSH_CusB"/>
</dbReference>
<comment type="similarity">
    <text evidence="1">Belongs to the membrane fusion protein (MFP) (TC 8.A.1) family.</text>
</comment>
<evidence type="ECO:0000259" key="3">
    <source>
        <dbReference type="Pfam" id="PF13115"/>
    </source>
</evidence>
<proteinExistence type="inferred from homology"/>
<dbReference type="Gene3D" id="2.40.420.20">
    <property type="match status" value="1"/>
</dbReference>
<dbReference type="Pfam" id="PF13115">
    <property type="entry name" value="YtkA"/>
    <property type="match status" value="1"/>
</dbReference>
<dbReference type="Gene3D" id="6.10.140.730">
    <property type="match status" value="1"/>
</dbReference>
<reference evidence="7 8" key="1">
    <citation type="journal article" date="2020" name="Nature">
        <title>Bacterial chemolithoautotrophy via manganese oxidation.</title>
        <authorList>
            <person name="Yu H."/>
            <person name="Leadbetter J.R."/>
        </authorList>
    </citation>
    <scope>NUCLEOTIDE SEQUENCE [LARGE SCALE GENOMIC DNA]</scope>
    <source>
        <strain evidence="7 8">Mn-1</strain>
    </source>
</reference>
<dbReference type="AlphaFoldDB" id="A0A7X6IA35"/>
<dbReference type="EMBL" id="VTOW01000001">
    <property type="protein sequence ID" value="NKE69985.1"/>
    <property type="molecule type" value="Genomic_DNA"/>
</dbReference>
<evidence type="ECO:0000313" key="8">
    <source>
        <dbReference type="Proteomes" id="UP000534783"/>
    </source>
</evidence>
<evidence type="ECO:0000256" key="1">
    <source>
        <dbReference type="ARBA" id="ARBA00009477"/>
    </source>
</evidence>
<dbReference type="Proteomes" id="UP000534783">
    <property type="component" value="Unassembled WGS sequence"/>
</dbReference>
<keyword evidence="8" id="KW-1185">Reference proteome</keyword>
<evidence type="ECO:0000259" key="4">
    <source>
        <dbReference type="Pfam" id="PF25869"/>
    </source>
</evidence>